<dbReference type="PROSITE" id="PS51898">
    <property type="entry name" value="TYR_RECOMBINASE"/>
    <property type="match status" value="1"/>
</dbReference>
<dbReference type="PANTHER" id="PTHR30629:SF2">
    <property type="entry name" value="PROPHAGE INTEGRASE INTS-RELATED"/>
    <property type="match status" value="1"/>
</dbReference>
<evidence type="ECO:0000256" key="4">
    <source>
        <dbReference type="ARBA" id="ARBA00023172"/>
    </source>
</evidence>
<dbReference type="EMBL" id="JACGXA010000001">
    <property type="protein sequence ID" value="MBA8803023.1"/>
    <property type="molecule type" value="Genomic_DNA"/>
</dbReference>
<dbReference type="Proteomes" id="UP000580910">
    <property type="component" value="Unassembled WGS sequence"/>
</dbReference>
<dbReference type="PROSITE" id="PS51900">
    <property type="entry name" value="CB"/>
    <property type="match status" value="1"/>
</dbReference>
<name>A0A7W3P902_9ACTN</name>
<dbReference type="GO" id="GO:0015074">
    <property type="term" value="P:DNA integration"/>
    <property type="evidence" value="ECO:0007669"/>
    <property type="project" value="UniProtKB-KW"/>
</dbReference>
<dbReference type="Gene3D" id="1.10.443.10">
    <property type="entry name" value="Intergrase catalytic core"/>
    <property type="match status" value="1"/>
</dbReference>
<keyword evidence="9" id="KW-1185">Reference proteome</keyword>
<dbReference type="InterPro" id="IPR010998">
    <property type="entry name" value="Integrase_recombinase_N"/>
</dbReference>
<proteinExistence type="inferred from homology"/>
<dbReference type="GO" id="GO:0006310">
    <property type="term" value="P:DNA recombination"/>
    <property type="evidence" value="ECO:0007669"/>
    <property type="project" value="UniProtKB-KW"/>
</dbReference>
<keyword evidence="2" id="KW-0229">DNA integration</keyword>
<dbReference type="InterPro" id="IPR053876">
    <property type="entry name" value="Phage_int_M"/>
</dbReference>
<accession>A0A7W3P902</accession>
<dbReference type="InterPro" id="IPR050808">
    <property type="entry name" value="Phage_Integrase"/>
</dbReference>
<organism evidence="8 9">
    <name type="scientific">Nocardioides ginsengisegetis</name>
    <dbReference type="NCBI Taxonomy" id="661491"/>
    <lineage>
        <taxon>Bacteria</taxon>
        <taxon>Bacillati</taxon>
        <taxon>Actinomycetota</taxon>
        <taxon>Actinomycetes</taxon>
        <taxon>Propionibacteriales</taxon>
        <taxon>Nocardioidaceae</taxon>
        <taxon>Nocardioides</taxon>
    </lineage>
</organism>
<dbReference type="InterPro" id="IPR044068">
    <property type="entry name" value="CB"/>
</dbReference>
<dbReference type="InterPro" id="IPR013762">
    <property type="entry name" value="Integrase-like_cat_sf"/>
</dbReference>
<dbReference type="Pfam" id="PF00589">
    <property type="entry name" value="Phage_integrase"/>
    <property type="match status" value="1"/>
</dbReference>
<evidence type="ECO:0000259" key="7">
    <source>
        <dbReference type="PROSITE" id="PS51900"/>
    </source>
</evidence>
<dbReference type="RefSeq" id="WP_182537794.1">
    <property type="nucleotide sequence ID" value="NZ_JACGXA010000001.1"/>
</dbReference>
<evidence type="ECO:0000256" key="3">
    <source>
        <dbReference type="ARBA" id="ARBA00023125"/>
    </source>
</evidence>
<reference evidence="8 9" key="1">
    <citation type="submission" date="2020-07" db="EMBL/GenBank/DDBJ databases">
        <title>Sequencing the genomes of 1000 actinobacteria strains.</title>
        <authorList>
            <person name="Klenk H.-P."/>
        </authorList>
    </citation>
    <scope>NUCLEOTIDE SEQUENCE [LARGE SCALE GENOMIC DNA]</scope>
    <source>
        <strain evidence="8 9">DSM 21349</strain>
    </source>
</reference>
<dbReference type="SUPFAM" id="SSF56349">
    <property type="entry name" value="DNA breaking-rejoining enzymes"/>
    <property type="match status" value="1"/>
</dbReference>
<evidence type="ECO:0000256" key="2">
    <source>
        <dbReference type="ARBA" id="ARBA00022908"/>
    </source>
</evidence>
<comment type="similarity">
    <text evidence="1">Belongs to the 'phage' integrase family.</text>
</comment>
<evidence type="ECO:0000259" key="6">
    <source>
        <dbReference type="PROSITE" id="PS51898"/>
    </source>
</evidence>
<dbReference type="InterPro" id="IPR011010">
    <property type="entry name" value="DNA_brk_join_enz"/>
</dbReference>
<evidence type="ECO:0000256" key="1">
    <source>
        <dbReference type="ARBA" id="ARBA00008857"/>
    </source>
</evidence>
<comment type="caution">
    <text evidence="8">The sequence shown here is derived from an EMBL/GenBank/DDBJ whole genome shotgun (WGS) entry which is preliminary data.</text>
</comment>
<dbReference type="Pfam" id="PF22022">
    <property type="entry name" value="Phage_int_M"/>
    <property type="match status" value="1"/>
</dbReference>
<evidence type="ECO:0000256" key="5">
    <source>
        <dbReference type="PROSITE-ProRule" id="PRU01248"/>
    </source>
</evidence>
<dbReference type="InterPro" id="IPR002104">
    <property type="entry name" value="Integrase_catalytic"/>
</dbReference>
<sequence>MTARRNRGDGGIHWDEARQRWIVTVTVGYDSRGKRRTRRFSAITRTEANRKLKELLREVDLGLDVTQGGVTVGEVIESWLAHGLHGRAPGTVEQNQHLARAHIVPLIGKKRLRELRAHDVDRMLGARRHQLSTSTLQRVLSILRRAIRWAEARDLVGRNVALLCTAPTGKGGRPSKSMTLDQARALLTASAADPLGAYVTLGMLIGVRNEELRALTWDHVDLTGDPNSDPPVPPHVRVWRSVRAGGDTKTRLSRRTLALPAHAVEALERHRAVIQQLGRYDERGLVFCTSSGTALDSANVRRMFRNVCTKAGLEAGEWTPRELRHSFVSLMSDAGVPLEEIARLVGHGSTKVTETVYRKQLRPILTGGTQVMDTLFDLPDQAADEDDRES</sequence>
<dbReference type="Gene3D" id="1.10.150.130">
    <property type="match status" value="1"/>
</dbReference>
<gene>
    <name evidence="8" type="ORF">FB382_001314</name>
</gene>
<feature type="domain" description="Core-binding (CB)" evidence="7">
    <location>
        <begin position="70"/>
        <end position="151"/>
    </location>
</feature>
<evidence type="ECO:0000313" key="8">
    <source>
        <dbReference type="EMBL" id="MBA8803023.1"/>
    </source>
</evidence>
<keyword evidence="3 5" id="KW-0238">DNA-binding</keyword>
<protein>
    <submittedName>
        <fullName evidence="8">Integrase</fullName>
    </submittedName>
</protein>
<keyword evidence="4" id="KW-0233">DNA recombination</keyword>
<dbReference type="CDD" id="cd01189">
    <property type="entry name" value="INT_ICEBs1_C_like"/>
    <property type="match status" value="1"/>
</dbReference>
<dbReference type="PANTHER" id="PTHR30629">
    <property type="entry name" value="PROPHAGE INTEGRASE"/>
    <property type="match status" value="1"/>
</dbReference>
<feature type="domain" description="Tyr recombinase" evidence="6">
    <location>
        <begin position="173"/>
        <end position="373"/>
    </location>
</feature>
<evidence type="ECO:0000313" key="9">
    <source>
        <dbReference type="Proteomes" id="UP000580910"/>
    </source>
</evidence>
<dbReference type="GO" id="GO:0003677">
    <property type="term" value="F:DNA binding"/>
    <property type="evidence" value="ECO:0007669"/>
    <property type="project" value="UniProtKB-UniRule"/>
</dbReference>
<dbReference type="AlphaFoldDB" id="A0A7W3P902"/>